<proteinExistence type="predicted"/>
<evidence type="ECO:0000313" key="2">
    <source>
        <dbReference type="Proteomes" id="UP001354989"/>
    </source>
</evidence>
<evidence type="ECO:0000313" key="1">
    <source>
        <dbReference type="EMBL" id="BDC98806.1"/>
    </source>
</evidence>
<organism evidence="1 2">
    <name type="scientific">Persicobacter psychrovividus</name>
    <dbReference type="NCBI Taxonomy" id="387638"/>
    <lineage>
        <taxon>Bacteria</taxon>
        <taxon>Pseudomonadati</taxon>
        <taxon>Bacteroidota</taxon>
        <taxon>Cytophagia</taxon>
        <taxon>Cytophagales</taxon>
        <taxon>Persicobacteraceae</taxon>
        <taxon>Persicobacter</taxon>
    </lineage>
</organism>
<dbReference type="Proteomes" id="UP001354989">
    <property type="component" value="Chromosome"/>
</dbReference>
<dbReference type="RefSeq" id="WP_332920460.1">
    <property type="nucleotide sequence ID" value="NZ_AP025292.1"/>
</dbReference>
<reference evidence="1 2" key="1">
    <citation type="submission" date="2021-12" db="EMBL/GenBank/DDBJ databases">
        <title>Genome sequencing of bacteria with rrn-lacking chromosome and rrn-plasmid.</title>
        <authorList>
            <person name="Anda M."/>
            <person name="Iwasaki W."/>
        </authorList>
    </citation>
    <scope>NUCLEOTIDE SEQUENCE [LARGE SCALE GENOMIC DNA]</scope>
    <source>
        <strain evidence="1 2">NBRC 101262</strain>
    </source>
</reference>
<name>A0ABN6L6J2_9BACT</name>
<accession>A0ABN6L6J2</accession>
<sequence length="155" mass="17726">MARSNLALVDCIRKAAKNIEQSENYQWGHMGGCNCGHLAQEITKLSAKEIHTYALANRTEGDWSEQTAAYCPTSGYPMDMVISLMLDKGLDVTDLKHLEKLTDPKVLRAMAPVLMYPKHNRKNDVVLYMRTWADIMENELLRSVTVEDYEKIELY</sequence>
<keyword evidence="2" id="KW-1185">Reference proteome</keyword>
<gene>
    <name evidence="1" type="ORF">PEPS_10870</name>
</gene>
<protein>
    <submittedName>
        <fullName evidence="1">Uncharacterized protein</fullName>
    </submittedName>
</protein>
<dbReference type="EMBL" id="AP025292">
    <property type="protein sequence ID" value="BDC98806.1"/>
    <property type="molecule type" value="Genomic_DNA"/>
</dbReference>